<keyword evidence="13" id="KW-1185">Reference proteome</keyword>
<keyword evidence="12" id="KW-0969">Cilium</keyword>
<evidence type="ECO:0000313" key="13">
    <source>
        <dbReference type="Proteomes" id="UP000002710"/>
    </source>
</evidence>
<evidence type="ECO:0000256" key="1">
    <source>
        <dbReference type="ARBA" id="ARBA00004413"/>
    </source>
</evidence>
<dbReference type="InterPro" id="IPR012823">
    <property type="entry name" value="Flagell_FliJ"/>
</dbReference>
<dbReference type="InterPro" id="IPR053716">
    <property type="entry name" value="Flag_assembly_chemotaxis_eff"/>
</dbReference>
<evidence type="ECO:0000256" key="5">
    <source>
        <dbReference type="ARBA" id="ARBA00022475"/>
    </source>
</evidence>
<dbReference type="Gene3D" id="1.10.287.1700">
    <property type="match status" value="1"/>
</dbReference>
<keyword evidence="12" id="KW-0966">Cell projection</keyword>
<keyword evidence="8" id="KW-0653">Protein transport</keyword>
<dbReference type="STRING" id="207559.Dde_2705"/>
<dbReference type="EMBL" id="CP000112">
    <property type="protein sequence ID" value="ABB39501.1"/>
    <property type="molecule type" value="Genomic_DNA"/>
</dbReference>
<keyword evidence="5" id="KW-1003">Cell membrane</keyword>
<evidence type="ECO:0000313" key="12">
    <source>
        <dbReference type="EMBL" id="ABB39501.1"/>
    </source>
</evidence>
<dbReference type="GO" id="GO:0071973">
    <property type="term" value="P:bacterial-type flagellum-dependent cell motility"/>
    <property type="evidence" value="ECO:0007669"/>
    <property type="project" value="InterPro"/>
</dbReference>
<evidence type="ECO:0000256" key="7">
    <source>
        <dbReference type="ARBA" id="ARBA00022795"/>
    </source>
</evidence>
<evidence type="ECO:0000256" key="3">
    <source>
        <dbReference type="ARBA" id="ARBA00020392"/>
    </source>
</evidence>
<dbReference type="GO" id="GO:0006935">
    <property type="term" value="P:chemotaxis"/>
    <property type="evidence" value="ECO:0007669"/>
    <property type="project" value="UniProtKB-KW"/>
</dbReference>
<dbReference type="Pfam" id="PF02050">
    <property type="entry name" value="FliJ"/>
    <property type="match status" value="1"/>
</dbReference>
<keyword evidence="9" id="KW-0472">Membrane</keyword>
<dbReference type="Proteomes" id="UP000002710">
    <property type="component" value="Chromosome"/>
</dbReference>
<protein>
    <recommendedName>
        <fullName evidence="3">Flagellar FliJ protein</fullName>
    </recommendedName>
</protein>
<evidence type="ECO:0000256" key="6">
    <source>
        <dbReference type="ARBA" id="ARBA00022500"/>
    </source>
</evidence>
<evidence type="ECO:0000256" key="2">
    <source>
        <dbReference type="ARBA" id="ARBA00010004"/>
    </source>
</evidence>
<evidence type="ECO:0000256" key="10">
    <source>
        <dbReference type="ARBA" id="ARBA00023225"/>
    </source>
</evidence>
<dbReference type="AlphaFoldDB" id="Q30XU5"/>
<name>Q30XU5_OLEA2</name>
<proteinExistence type="inferred from homology"/>
<dbReference type="GO" id="GO:0015031">
    <property type="term" value="P:protein transport"/>
    <property type="evidence" value="ECO:0007669"/>
    <property type="project" value="UniProtKB-KW"/>
</dbReference>
<gene>
    <name evidence="12" type="ordered locus">Dde_2705</name>
</gene>
<evidence type="ECO:0000256" key="9">
    <source>
        <dbReference type="ARBA" id="ARBA00023136"/>
    </source>
</evidence>
<keyword evidence="7" id="KW-1005">Bacterial flagellum biogenesis</keyword>
<accession>Q30XU5</accession>
<dbReference type="GO" id="GO:0005886">
    <property type="term" value="C:plasma membrane"/>
    <property type="evidence" value="ECO:0007669"/>
    <property type="project" value="UniProtKB-SubCell"/>
</dbReference>
<evidence type="ECO:0000256" key="11">
    <source>
        <dbReference type="SAM" id="MobiDB-lite"/>
    </source>
</evidence>
<sequence>MAGSFKFKLQQVLDYRTQLEEQAKMEFARAQQQYRHQTALVEQLRRKLDIQLQQLYASPTMSQAERWLAHNYIQAIKQDIQAAEQRLLQTAQQLTRARQNLIQKAQERKLLDKLKSKQAERHDLEEKLKEQHTNDETATLRYQPPSF</sequence>
<keyword evidence="10" id="KW-1006">Bacterial flagellum protein export</keyword>
<evidence type="ECO:0000256" key="4">
    <source>
        <dbReference type="ARBA" id="ARBA00022448"/>
    </source>
</evidence>
<dbReference type="RefSeq" id="WP_011368528.1">
    <property type="nucleotide sequence ID" value="NC_007519.1"/>
</dbReference>
<reference evidence="12 13" key="1">
    <citation type="journal article" date="2011" name="J. Bacteriol.">
        <title>Complete genome sequence and updated annotation of Desulfovibrio alaskensis G20.</title>
        <authorList>
            <person name="Hauser L.J."/>
            <person name="Land M.L."/>
            <person name="Brown S.D."/>
            <person name="Larimer F."/>
            <person name="Keller K.L."/>
            <person name="Rapp-Giles B.J."/>
            <person name="Price M.N."/>
            <person name="Lin M."/>
            <person name="Bruce D.C."/>
            <person name="Detter J.C."/>
            <person name="Tapia R."/>
            <person name="Han C.S."/>
            <person name="Goodwin L.A."/>
            <person name="Cheng J.F."/>
            <person name="Pitluck S."/>
            <person name="Copeland A."/>
            <person name="Lucas S."/>
            <person name="Nolan M."/>
            <person name="Lapidus A.L."/>
            <person name="Palumbo A.V."/>
            <person name="Wall J.D."/>
        </authorList>
    </citation>
    <scope>NUCLEOTIDE SEQUENCE [LARGE SCALE GENOMIC DNA]</scope>
    <source>
        <strain evidence="13">ATCC BAA 1058 / DSM 17464 / G20</strain>
    </source>
</reference>
<feature type="region of interest" description="Disordered" evidence="11">
    <location>
        <begin position="115"/>
        <end position="147"/>
    </location>
</feature>
<dbReference type="GO" id="GO:0009288">
    <property type="term" value="C:bacterial-type flagellum"/>
    <property type="evidence" value="ECO:0007669"/>
    <property type="project" value="InterPro"/>
</dbReference>
<dbReference type="NCBIfam" id="TIGR02473">
    <property type="entry name" value="flagell_FliJ"/>
    <property type="match status" value="1"/>
</dbReference>
<keyword evidence="4" id="KW-0813">Transport</keyword>
<organism evidence="12 13">
    <name type="scientific">Oleidesulfovibrio alaskensis (strain ATCC BAA-1058 / DSM 17464 / G20)</name>
    <name type="common">Desulfovibrio alaskensis</name>
    <dbReference type="NCBI Taxonomy" id="207559"/>
    <lineage>
        <taxon>Bacteria</taxon>
        <taxon>Pseudomonadati</taxon>
        <taxon>Thermodesulfobacteriota</taxon>
        <taxon>Desulfovibrionia</taxon>
        <taxon>Desulfovibrionales</taxon>
        <taxon>Desulfovibrionaceae</taxon>
        <taxon>Oleidesulfovibrio</taxon>
    </lineage>
</organism>
<keyword evidence="12" id="KW-0282">Flagellum</keyword>
<dbReference type="eggNOG" id="COG2882">
    <property type="taxonomic scope" value="Bacteria"/>
</dbReference>
<keyword evidence="6" id="KW-0145">Chemotaxis</keyword>
<comment type="similarity">
    <text evidence="2">Belongs to the FliJ family.</text>
</comment>
<comment type="subcellular location">
    <subcellularLocation>
        <location evidence="1">Cell membrane</location>
        <topology evidence="1">Peripheral membrane protein</topology>
        <orientation evidence="1">Cytoplasmic side</orientation>
    </subcellularLocation>
</comment>
<evidence type="ECO:0000256" key="8">
    <source>
        <dbReference type="ARBA" id="ARBA00022927"/>
    </source>
</evidence>
<dbReference type="GO" id="GO:0044781">
    <property type="term" value="P:bacterial-type flagellum organization"/>
    <property type="evidence" value="ECO:0007669"/>
    <property type="project" value="UniProtKB-KW"/>
</dbReference>
<dbReference type="HOGENOM" id="CLU_139638_3_0_7"/>
<dbReference type="KEGG" id="dde:Dde_2705"/>
<feature type="compositionally biased region" description="Basic and acidic residues" evidence="11">
    <location>
        <begin position="115"/>
        <end position="135"/>
    </location>
</feature>